<keyword evidence="6 11" id="KW-0547">Nucleotide-binding</keyword>
<dbReference type="GO" id="GO:0009228">
    <property type="term" value="P:thiamine biosynthetic process"/>
    <property type="evidence" value="ECO:0007669"/>
    <property type="project" value="UniProtKB-KW"/>
</dbReference>
<dbReference type="HAMAP" id="MF_00228">
    <property type="entry name" value="Thz_kinase"/>
    <property type="match status" value="1"/>
</dbReference>
<dbReference type="NCBIfam" id="NF006830">
    <property type="entry name" value="PRK09355.1"/>
    <property type="match status" value="1"/>
</dbReference>
<dbReference type="NCBIfam" id="TIGR00694">
    <property type="entry name" value="thiM"/>
    <property type="match status" value="1"/>
</dbReference>
<accession>A0A0E0USF0</accession>
<evidence type="ECO:0000256" key="11">
    <source>
        <dbReference type="HAMAP-Rule" id="MF_00228"/>
    </source>
</evidence>
<dbReference type="GO" id="GO:0004417">
    <property type="term" value="F:hydroxyethylthiazole kinase activity"/>
    <property type="evidence" value="ECO:0007669"/>
    <property type="project" value="UniProtKB-UniRule"/>
</dbReference>
<evidence type="ECO:0000256" key="7">
    <source>
        <dbReference type="ARBA" id="ARBA00022777"/>
    </source>
</evidence>
<name>A0A0E0USF0_LISMM</name>
<keyword evidence="9 11" id="KW-0460">Magnesium</keyword>
<evidence type="ECO:0000256" key="4">
    <source>
        <dbReference type="ARBA" id="ARBA00022679"/>
    </source>
</evidence>
<keyword evidence="8 11" id="KW-0067">ATP-binding</keyword>
<reference evidence="12 13" key="1">
    <citation type="journal article" date="2011" name="J. Bacteriol.">
        <title>Genome sequence of the nonpathogenic Listeria monocytogenes serovar 4a strain M7.</title>
        <authorList>
            <person name="Chen J."/>
            <person name="Xia Y."/>
            <person name="Cheng C."/>
            <person name="Fang C."/>
            <person name="Shan Y."/>
            <person name="Jin G."/>
            <person name="Fang W."/>
        </authorList>
    </citation>
    <scope>NUCLEOTIDE SEQUENCE [LARGE SCALE GENOMIC DNA]</scope>
    <source>
        <strain evidence="12 13">M7</strain>
    </source>
</reference>
<gene>
    <name evidence="11 12" type="primary">thiM</name>
    <name evidence="12" type="ordered locus">LMM7_0346</name>
</gene>
<feature type="binding site" evidence="11">
    <location>
        <position position="118"/>
    </location>
    <ligand>
        <name>ATP</name>
        <dbReference type="ChEBI" id="CHEBI:30616"/>
    </ligand>
</feature>
<evidence type="ECO:0000256" key="10">
    <source>
        <dbReference type="ARBA" id="ARBA00022977"/>
    </source>
</evidence>
<dbReference type="PIRSF" id="PIRSF000513">
    <property type="entry name" value="Thz_kinase"/>
    <property type="match status" value="1"/>
</dbReference>
<dbReference type="GO" id="GO:0009229">
    <property type="term" value="P:thiamine diphosphate biosynthetic process"/>
    <property type="evidence" value="ECO:0007669"/>
    <property type="project" value="UniProtKB-UniRule"/>
</dbReference>
<dbReference type="InterPro" id="IPR029056">
    <property type="entry name" value="Ribokinase-like"/>
</dbReference>
<evidence type="ECO:0000256" key="1">
    <source>
        <dbReference type="ARBA" id="ARBA00001771"/>
    </source>
</evidence>
<feature type="binding site" evidence="11">
    <location>
        <position position="191"/>
    </location>
    <ligand>
        <name>substrate</name>
    </ligand>
</feature>
<dbReference type="GO" id="GO:0005524">
    <property type="term" value="F:ATP binding"/>
    <property type="evidence" value="ECO:0007669"/>
    <property type="project" value="UniProtKB-UniRule"/>
</dbReference>
<dbReference type="Proteomes" id="UP000000486">
    <property type="component" value="Chromosome"/>
</dbReference>
<feature type="binding site" evidence="11">
    <location>
        <position position="42"/>
    </location>
    <ligand>
        <name>substrate</name>
    </ligand>
</feature>
<dbReference type="HOGENOM" id="CLU_019943_0_0_9"/>
<evidence type="ECO:0000256" key="8">
    <source>
        <dbReference type="ARBA" id="ARBA00022840"/>
    </source>
</evidence>
<dbReference type="SMR" id="A0A0E0USF0"/>
<sequence>MFDFMTLEKVREKGPLVHNITNIVVANDSANGLLAIGASPIMASAKEEMDELAKMADVLVINIGTLDGELVEAMKIAGRAANVAGTPVVLDPVGVGATSYRRKVVQELLAEIQFTAIRGNAGELAAIAGEAWEAKGVDAGVGSADVLSIAEKVANEWSTVVIISGEVDVISDGTRFAKVANGSALLPRITGSGCLLSAVCGSFIAVQDDAFRASVEACASYAVASEYAELELERKLPGSFRPLFLDALASWSVEKTHAKAKIQESGEHK</sequence>
<dbReference type="RefSeq" id="WP_012582022.1">
    <property type="nucleotide sequence ID" value="NC_017537.1"/>
</dbReference>
<comment type="similarity">
    <text evidence="11">Belongs to the Thz kinase family.</text>
</comment>
<dbReference type="EC" id="2.7.1.50" evidence="11"/>
<dbReference type="SUPFAM" id="SSF53613">
    <property type="entry name" value="Ribokinase-like"/>
    <property type="match status" value="1"/>
</dbReference>
<evidence type="ECO:0000256" key="9">
    <source>
        <dbReference type="ARBA" id="ARBA00022842"/>
    </source>
</evidence>
<evidence type="ECO:0000313" key="12">
    <source>
        <dbReference type="EMBL" id="AEH91352.1"/>
    </source>
</evidence>
<dbReference type="Gene3D" id="3.40.1190.20">
    <property type="match status" value="1"/>
</dbReference>
<feature type="binding site" evidence="11">
    <location>
        <position position="164"/>
    </location>
    <ligand>
        <name>ATP</name>
        <dbReference type="ChEBI" id="CHEBI:30616"/>
    </ligand>
</feature>
<keyword evidence="10 11" id="KW-0784">Thiamine biosynthesis</keyword>
<keyword evidence="4 11" id="KW-0808">Transferase</keyword>
<evidence type="ECO:0000256" key="2">
    <source>
        <dbReference type="ARBA" id="ARBA00001946"/>
    </source>
</evidence>
<evidence type="ECO:0000256" key="3">
    <source>
        <dbReference type="ARBA" id="ARBA00004868"/>
    </source>
</evidence>
<evidence type="ECO:0000313" key="13">
    <source>
        <dbReference type="Proteomes" id="UP000000486"/>
    </source>
</evidence>
<dbReference type="CDD" id="cd01170">
    <property type="entry name" value="THZ_kinase"/>
    <property type="match status" value="1"/>
</dbReference>
<keyword evidence="7 11" id="KW-0418">Kinase</keyword>
<dbReference type="Pfam" id="PF02110">
    <property type="entry name" value="HK"/>
    <property type="match status" value="1"/>
</dbReference>
<organism evidence="12 13">
    <name type="scientific">Listeria monocytogenes serotype 4a (strain M7)</name>
    <dbReference type="NCBI Taxonomy" id="1030009"/>
    <lineage>
        <taxon>Bacteria</taxon>
        <taxon>Bacillati</taxon>
        <taxon>Bacillota</taxon>
        <taxon>Bacilli</taxon>
        <taxon>Bacillales</taxon>
        <taxon>Listeriaceae</taxon>
        <taxon>Listeria</taxon>
    </lineage>
</organism>
<dbReference type="PRINTS" id="PR01099">
    <property type="entry name" value="HYETHTZKNASE"/>
</dbReference>
<dbReference type="UniPathway" id="UPA00060">
    <property type="reaction ID" value="UER00139"/>
</dbReference>
<comment type="cofactor">
    <cofactor evidence="2 11">
        <name>Mg(2+)</name>
        <dbReference type="ChEBI" id="CHEBI:18420"/>
    </cofactor>
</comment>
<dbReference type="GO" id="GO:0000287">
    <property type="term" value="F:magnesium ion binding"/>
    <property type="evidence" value="ECO:0007669"/>
    <property type="project" value="UniProtKB-UniRule"/>
</dbReference>
<comment type="catalytic activity">
    <reaction evidence="1 11">
        <text>5-(2-hydroxyethyl)-4-methylthiazole + ATP = 4-methyl-5-(2-phosphooxyethyl)-thiazole + ADP + H(+)</text>
        <dbReference type="Rhea" id="RHEA:24212"/>
        <dbReference type="ChEBI" id="CHEBI:15378"/>
        <dbReference type="ChEBI" id="CHEBI:17957"/>
        <dbReference type="ChEBI" id="CHEBI:30616"/>
        <dbReference type="ChEBI" id="CHEBI:58296"/>
        <dbReference type="ChEBI" id="CHEBI:456216"/>
        <dbReference type="EC" id="2.7.1.50"/>
    </reaction>
</comment>
<dbReference type="KEGG" id="lmq:LMM7_0346"/>
<proteinExistence type="inferred from homology"/>
<protein>
    <recommendedName>
        <fullName evidence="11">Hydroxyethylthiazole kinase</fullName>
        <ecNumber evidence="11">2.7.1.50</ecNumber>
    </recommendedName>
    <alternativeName>
        <fullName evidence="11">4-methyl-5-beta-hydroxyethylthiazole kinase</fullName>
        <shortName evidence="11">TH kinase</shortName>
        <shortName evidence="11">Thz kinase</shortName>
    </alternativeName>
</protein>
<dbReference type="EMBL" id="CP002816">
    <property type="protein sequence ID" value="AEH91352.1"/>
    <property type="molecule type" value="Genomic_DNA"/>
</dbReference>
<dbReference type="PATRIC" id="fig|1030009.3.peg.338"/>
<evidence type="ECO:0000256" key="6">
    <source>
        <dbReference type="ARBA" id="ARBA00022741"/>
    </source>
</evidence>
<dbReference type="AlphaFoldDB" id="A0A0E0USF0"/>
<dbReference type="InterPro" id="IPR000417">
    <property type="entry name" value="Hyethyz_kinase"/>
</dbReference>
<keyword evidence="5 11" id="KW-0479">Metal-binding</keyword>
<comment type="function">
    <text evidence="11">Catalyzes the phosphorylation of the hydroxyl group of 4-methyl-5-beta-hydroxyethylthiazole (THZ).</text>
</comment>
<comment type="pathway">
    <text evidence="3 11">Cofactor biosynthesis; thiamine diphosphate biosynthesis; 4-methyl-5-(2-phosphoethyl)-thiazole from 5-(2-hydroxyethyl)-4-methylthiazole: step 1/1.</text>
</comment>
<evidence type="ECO:0000256" key="5">
    <source>
        <dbReference type="ARBA" id="ARBA00022723"/>
    </source>
</evidence>